<proteinExistence type="predicted"/>
<dbReference type="AlphaFoldDB" id="A0A5J4WSS9"/>
<evidence type="ECO:0000313" key="1">
    <source>
        <dbReference type="EMBL" id="KAA6397998.1"/>
    </source>
</evidence>
<feature type="non-terminal residue" evidence="1">
    <location>
        <position position="1"/>
    </location>
</feature>
<sequence>SKAEQQKPQKDVTDEYLMFLTAGVRSRTIRETDTQTGTRREQILLNYYQPNQNPAPLLQQSDNNR</sequence>
<protein>
    <submittedName>
        <fullName evidence="1">Uncharacterized protein</fullName>
    </submittedName>
</protein>
<accession>A0A5J4WSS9</accession>
<reference evidence="1 2" key="1">
    <citation type="submission" date="2019-03" db="EMBL/GenBank/DDBJ databases">
        <title>Single cell metagenomics reveals metabolic interactions within the superorganism composed of flagellate Streblomastix strix and complex community of Bacteroidetes bacteria on its surface.</title>
        <authorList>
            <person name="Treitli S.C."/>
            <person name="Kolisko M."/>
            <person name="Husnik F."/>
            <person name="Keeling P."/>
            <person name="Hampl V."/>
        </authorList>
    </citation>
    <scope>NUCLEOTIDE SEQUENCE [LARGE SCALE GENOMIC DNA]</scope>
    <source>
        <strain evidence="1">ST1C</strain>
    </source>
</reference>
<dbReference type="EMBL" id="SNRW01001055">
    <property type="protein sequence ID" value="KAA6397998.1"/>
    <property type="molecule type" value="Genomic_DNA"/>
</dbReference>
<organism evidence="1 2">
    <name type="scientific">Streblomastix strix</name>
    <dbReference type="NCBI Taxonomy" id="222440"/>
    <lineage>
        <taxon>Eukaryota</taxon>
        <taxon>Metamonada</taxon>
        <taxon>Preaxostyla</taxon>
        <taxon>Oxymonadida</taxon>
        <taxon>Streblomastigidae</taxon>
        <taxon>Streblomastix</taxon>
    </lineage>
</organism>
<gene>
    <name evidence="1" type="ORF">EZS28_006472</name>
</gene>
<dbReference type="Proteomes" id="UP000324800">
    <property type="component" value="Unassembled WGS sequence"/>
</dbReference>
<comment type="caution">
    <text evidence="1">The sequence shown here is derived from an EMBL/GenBank/DDBJ whole genome shotgun (WGS) entry which is preliminary data.</text>
</comment>
<name>A0A5J4WSS9_9EUKA</name>
<evidence type="ECO:0000313" key="2">
    <source>
        <dbReference type="Proteomes" id="UP000324800"/>
    </source>
</evidence>